<evidence type="ECO:0000313" key="4">
    <source>
        <dbReference type="EMBL" id="WDE96373.1"/>
    </source>
</evidence>
<name>A0ABY7VWD2_9BACT</name>
<evidence type="ECO:0000256" key="1">
    <source>
        <dbReference type="ARBA" id="ARBA00009353"/>
    </source>
</evidence>
<dbReference type="InterPro" id="IPR013549">
    <property type="entry name" value="DUF1731"/>
</dbReference>
<dbReference type="NCBIfam" id="TIGR01777">
    <property type="entry name" value="yfcH"/>
    <property type="match status" value="1"/>
</dbReference>
<evidence type="ECO:0000313" key="5">
    <source>
        <dbReference type="Proteomes" id="UP001214250"/>
    </source>
</evidence>
<dbReference type="RefSeq" id="WP_274150439.1">
    <property type="nucleotide sequence ID" value="NZ_CP117811.1"/>
</dbReference>
<dbReference type="InterPro" id="IPR001509">
    <property type="entry name" value="Epimerase_deHydtase"/>
</dbReference>
<gene>
    <name evidence="4" type="ORF">PQO03_00120</name>
</gene>
<evidence type="ECO:0000259" key="2">
    <source>
        <dbReference type="Pfam" id="PF01370"/>
    </source>
</evidence>
<keyword evidence="5" id="KW-1185">Reference proteome</keyword>
<proteinExistence type="inferred from homology"/>
<reference evidence="4 5" key="1">
    <citation type="submission" date="2023-02" db="EMBL/GenBank/DDBJ databases">
        <title>Genome sequence of Lentisphaera profundi SAORIC-696.</title>
        <authorList>
            <person name="Kim e."/>
            <person name="Cho J.-C."/>
            <person name="Choi A."/>
            <person name="Kang I."/>
        </authorList>
    </citation>
    <scope>NUCLEOTIDE SEQUENCE [LARGE SCALE GENOMIC DNA]</scope>
    <source>
        <strain evidence="4 5">SAORIC-696</strain>
    </source>
</reference>
<feature type="domain" description="DUF1731" evidence="3">
    <location>
        <begin position="255"/>
        <end position="305"/>
    </location>
</feature>
<dbReference type="PANTHER" id="PTHR11092:SF0">
    <property type="entry name" value="EPIMERASE FAMILY PROTEIN SDR39U1"/>
    <property type="match status" value="1"/>
</dbReference>
<comment type="similarity">
    <text evidence="1">Belongs to the NAD(P)-dependent epimerase/dehydratase family. SDR39U1 subfamily.</text>
</comment>
<feature type="domain" description="NAD-dependent epimerase/dehydratase" evidence="2">
    <location>
        <begin position="8"/>
        <end position="219"/>
    </location>
</feature>
<dbReference type="Pfam" id="PF01370">
    <property type="entry name" value="Epimerase"/>
    <property type="match status" value="1"/>
</dbReference>
<dbReference type="SUPFAM" id="SSF51735">
    <property type="entry name" value="NAD(P)-binding Rossmann-fold domains"/>
    <property type="match status" value="1"/>
</dbReference>
<dbReference type="Pfam" id="PF08338">
    <property type="entry name" value="DUF1731"/>
    <property type="match status" value="1"/>
</dbReference>
<dbReference type="EMBL" id="CP117811">
    <property type="protein sequence ID" value="WDE96373.1"/>
    <property type="molecule type" value="Genomic_DNA"/>
</dbReference>
<dbReference type="Gene3D" id="3.40.50.720">
    <property type="entry name" value="NAD(P)-binding Rossmann-like Domain"/>
    <property type="match status" value="1"/>
</dbReference>
<dbReference type="InterPro" id="IPR010099">
    <property type="entry name" value="SDR39U1"/>
</dbReference>
<evidence type="ECO:0000259" key="3">
    <source>
        <dbReference type="Pfam" id="PF08338"/>
    </source>
</evidence>
<protein>
    <submittedName>
        <fullName evidence="4">TIGR01777 family oxidoreductase</fullName>
    </submittedName>
</protein>
<dbReference type="InterPro" id="IPR036291">
    <property type="entry name" value="NAD(P)-bd_dom_sf"/>
</dbReference>
<dbReference type="Proteomes" id="UP001214250">
    <property type="component" value="Chromosome 1"/>
</dbReference>
<organism evidence="4 5">
    <name type="scientific">Lentisphaera profundi</name>
    <dbReference type="NCBI Taxonomy" id="1658616"/>
    <lineage>
        <taxon>Bacteria</taxon>
        <taxon>Pseudomonadati</taxon>
        <taxon>Lentisphaerota</taxon>
        <taxon>Lentisphaeria</taxon>
        <taxon>Lentisphaerales</taxon>
        <taxon>Lentisphaeraceae</taxon>
        <taxon>Lentisphaera</taxon>
    </lineage>
</organism>
<dbReference type="PANTHER" id="PTHR11092">
    <property type="entry name" value="SUGAR NUCLEOTIDE EPIMERASE RELATED"/>
    <property type="match status" value="1"/>
</dbReference>
<sequence>MSNQIHKVVIFGGSGFLGLNLASKLLGENYQVHIISRTEPKIKGEWSSSQWDAQSLGSWVQQLEGADTIINLVGRSVDCIKTPANCDAILRSRVESTELIGKALRILKAPPKLWIQMSTAHIYGDPEKIVCTENSPMGYGLAPTVGQAWEKAYADSVLPQMRQVILRTSFVLGSSGGALPRLSKLVKWGLGGKVSHGQQGISWLHEEDMNRILLSAIKNESMKGIYIATAPEPVSNAKFMKSLRKTLVMPIGLPAPACVVKLAAPLIMKTDPELALYGRYCIPQRLIDENFEFKFPDLDLALKDIYT</sequence>
<accession>A0ABY7VWD2</accession>